<evidence type="ECO:0000313" key="3">
    <source>
        <dbReference type="EMBL" id="BCR84796.1"/>
    </source>
</evidence>
<feature type="compositionally biased region" description="Polar residues" evidence="1">
    <location>
        <begin position="1"/>
        <end position="10"/>
    </location>
</feature>
<dbReference type="Pfam" id="PF11696">
    <property type="entry name" value="DUF3292"/>
    <property type="match status" value="1"/>
</dbReference>
<dbReference type="InterPro" id="IPR021709">
    <property type="entry name" value="DUF3292"/>
</dbReference>
<organism evidence="3 4">
    <name type="scientific">Aspergillus chevalieri</name>
    <name type="common">Eurotium chevalieri</name>
    <dbReference type="NCBI Taxonomy" id="182096"/>
    <lineage>
        <taxon>Eukaryota</taxon>
        <taxon>Fungi</taxon>
        <taxon>Dikarya</taxon>
        <taxon>Ascomycota</taxon>
        <taxon>Pezizomycotina</taxon>
        <taxon>Eurotiomycetes</taxon>
        <taxon>Eurotiomycetidae</taxon>
        <taxon>Eurotiales</taxon>
        <taxon>Aspergillaceae</taxon>
        <taxon>Aspergillus</taxon>
        <taxon>Aspergillus subgen. Aspergillus</taxon>
    </lineage>
</organism>
<reference evidence="3" key="2">
    <citation type="submission" date="2021-02" db="EMBL/GenBank/DDBJ databases">
        <title>Aspergillus chevalieri M1 genome sequence.</title>
        <authorList>
            <person name="Kadooka C."/>
            <person name="Mori K."/>
            <person name="Futagami T."/>
        </authorList>
    </citation>
    <scope>NUCLEOTIDE SEQUENCE</scope>
    <source>
        <strain evidence="3">M1</strain>
    </source>
</reference>
<keyword evidence="2" id="KW-1133">Transmembrane helix</keyword>
<feature type="region of interest" description="Disordered" evidence="1">
    <location>
        <begin position="263"/>
        <end position="285"/>
    </location>
</feature>
<keyword evidence="4" id="KW-1185">Reference proteome</keyword>
<feature type="region of interest" description="Disordered" evidence="1">
    <location>
        <begin position="298"/>
        <end position="319"/>
    </location>
</feature>
<dbReference type="RefSeq" id="XP_043133318.1">
    <property type="nucleotide sequence ID" value="XM_043284537.1"/>
</dbReference>
<evidence type="ECO:0000313" key="4">
    <source>
        <dbReference type="Proteomes" id="UP000637239"/>
    </source>
</evidence>
<sequence length="674" mass="74104">MVSNPLSSVVKSDDGEGRHMGHNLVHHINATSRIENQGPTNSHAISQAVSDEEGLVQKAGASQEVSDIGWEHGPGEIGEQIVPGLANDDLWMLLRRFDKQLYYVKALPDTPMQRLDLVRAEDENFSPDKLRATLERFYTTVALRLISAAKHIARLRSWREYERTLGFCIVYFAAWLLDLLAPTFFIVLITLVVHPPSRTLLFPPAPIALVDTATGGTKKPKAGHLGSDDSATGAPERYKGEAAEKEASNILASVAGLTVESAAGKHEQEMPEVEPENAPQDAKIDKTPNPAEIATKAADARTAVHGEKPEESHDKTRQPIKETVVNLANQSMRVLSDITDTCERFENALSPTPPFPMVTPYLRFVGVLMFALFTSFIISSYAFVKISTFLSGFVFFGDPVVQRAVKFLDRRYSNWKRLLELRNTLLQGIPTNAQLTLTLLRIGETNLAPLPPPPGSRAKNPSYGNNTSAPTSESENSRPGSPSPQHIAEPHKQKQGILSYIVSFFRGTTATSIKSKLAVDRARAVAGSRHAKARVGILRSKGKRALPSGPVEFDARYKGKRGAAIIDSSKDPPLLYFTTESALHFDNMEIESRQDGTVLFSLPVSDIREMRKTGGLGWKGKLVVGWAVGSKEVVDGLLLIGREPGQRYQLTAMTTRNQLFDRLIAIDGQVWQSY</sequence>
<dbReference type="GeneID" id="66979155"/>
<proteinExistence type="predicted"/>
<feature type="region of interest" description="Disordered" evidence="1">
    <location>
        <begin position="1"/>
        <end position="21"/>
    </location>
</feature>
<keyword evidence="2" id="KW-0812">Transmembrane</keyword>
<feature type="transmembrane region" description="Helical" evidence="2">
    <location>
        <begin position="361"/>
        <end position="384"/>
    </location>
</feature>
<reference evidence="3" key="1">
    <citation type="submission" date="2021-01" db="EMBL/GenBank/DDBJ databases">
        <authorList>
            <consortium name="Aspergillus chevalieri M1 genome sequencing consortium"/>
            <person name="Kazuki M."/>
            <person name="Futagami T."/>
        </authorList>
    </citation>
    <scope>NUCLEOTIDE SEQUENCE</scope>
    <source>
        <strain evidence="3">M1</strain>
    </source>
</reference>
<feature type="region of interest" description="Disordered" evidence="1">
    <location>
        <begin position="448"/>
        <end position="492"/>
    </location>
</feature>
<gene>
    <name evidence="3" type="ORF">ACHE_20254A</name>
</gene>
<feature type="transmembrane region" description="Helical" evidence="2">
    <location>
        <begin position="164"/>
        <end position="193"/>
    </location>
</feature>
<dbReference type="PANTHER" id="PTHR38694:SF1">
    <property type="entry name" value="PEROXIN DOMAIN-CONTAINING PROTEIN"/>
    <property type="match status" value="1"/>
</dbReference>
<evidence type="ECO:0000256" key="1">
    <source>
        <dbReference type="SAM" id="MobiDB-lite"/>
    </source>
</evidence>
<dbReference type="AlphaFoldDB" id="A0A7R7VHF5"/>
<feature type="region of interest" description="Disordered" evidence="1">
    <location>
        <begin position="216"/>
        <end position="245"/>
    </location>
</feature>
<protein>
    <submittedName>
        <fullName evidence="3">Uncharacterized protein</fullName>
    </submittedName>
</protein>
<accession>A0A7R7VHF5</accession>
<dbReference type="PANTHER" id="PTHR38694">
    <property type="entry name" value="CONSERVED EXPRESSED PROTEIN"/>
    <property type="match status" value="1"/>
</dbReference>
<dbReference type="EMBL" id="AP024417">
    <property type="protein sequence ID" value="BCR84796.1"/>
    <property type="molecule type" value="Genomic_DNA"/>
</dbReference>
<dbReference type="KEGG" id="ache:ACHE_20254A"/>
<feature type="compositionally biased region" description="Basic and acidic residues" evidence="1">
    <location>
        <begin position="236"/>
        <end position="245"/>
    </location>
</feature>
<feature type="compositionally biased region" description="Polar residues" evidence="1">
    <location>
        <begin position="462"/>
        <end position="484"/>
    </location>
</feature>
<name>A0A7R7VHF5_ASPCH</name>
<dbReference type="Proteomes" id="UP000637239">
    <property type="component" value="Chromosome 2"/>
</dbReference>
<evidence type="ECO:0000256" key="2">
    <source>
        <dbReference type="SAM" id="Phobius"/>
    </source>
</evidence>
<keyword evidence="2" id="KW-0472">Membrane</keyword>